<reference evidence="2" key="2">
    <citation type="submission" date="2015-06" db="EMBL/GenBank/DDBJ databases">
        <title>Genome Sequence of Bacillus endophyticus and Analysis of its Companion Mechanism in the Ketogulonigenium vulgare-Bacillus strain Consortium.</title>
        <authorList>
            <person name="Jia N."/>
            <person name="Du J."/>
            <person name="Ding M.-Z."/>
            <person name="Gao F."/>
            <person name="Yuan Y.-J."/>
        </authorList>
    </citation>
    <scope>NUCLEOTIDE SEQUENCE [LARGE SCALE GENOMIC DNA]</scope>
    <source>
        <strain evidence="2">Hbe603</strain>
    </source>
</reference>
<dbReference type="Proteomes" id="UP000036202">
    <property type="component" value="Chromosome"/>
</dbReference>
<dbReference type="AlphaFoldDB" id="A0A1X7FWE8"/>
<evidence type="ECO:0000313" key="1">
    <source>
        <dbReference type="EMBL" id="AKO91037.1"/>
    </source>
</evidence>
<keyword evidence="2" id="KW-1185">Reference proteome</keyword>
<name>A0A1X7FWE8_9BACI</name>
<evidence type="ECO:0000313" key="2">
    <source>
        <dbReference type="Proteomes" id="UP000036202"/>
    </source>
</evidence>
<dbReference type="KEGG" id="beo:BEH_02215"/>
<dbReference type="EMBL" id="CP011974">
    <property type="protein sequence ID" value="AKO91037.1"/>
    <property type="molecule type" value="Genomic_DNA"/>
</dbReference>
<accession>A0A1X7FWE8</accession>
<accession>A0A0H4KAE9</accession>
<protein>
    <submittedName>
        <fullName evidence="1">Uncharacterized protein</fullName>
    </submittedName>
</protein>
<sequence>MNKLETKILETWLRIPRWVRLFTLSVITILVIFVALFKGIEALFYIETLSFGKILFCLGIALFFLFILYTFSTKG</sequence>
<dbReference type="PATRIC" id="fig|135735.6.peg.401"/>
<proteinExistence type="predicted"/>
<reference evidence="1 2" key="1">
    <citation type="journal article" date="2015" name="PLoS ONE">
        <title>Genome Sequence of Bacillus endophyticus and Analysis of Its Companion Mechanism in the Ketogulonigenium vulgare-Bacillus Strain Consortium.</title>
        <authorList>
            <person name="Jia N."/>
            <person name="Du J."/>
            <person name="Ding M.Z."/>
            <person name="Gao F."/>
            <person name="Yuan Y.J."/>
        </authorList>
    </citation>
    <scope>NUCLEOTIDE SEQUENCE [LARGE SCALE GENOMIC DNA]</scope>
    <source>
        <strain evidence="1 2">Hbe603</strain>
    </source>
</reference>
<organism evidence="1 2">
    <name type="scientific">Priestia filamentosa</name>
    <dbReference type="NCBI Taxonomy" id="1402861"/>
    <lineage>
        <taxon>Bacteria</taxon>
        <taxon>Bacillati</taxon>
        <taxon>Bacillota</taxon>
        <taxon>Bacilli</taxon>
        <taxon>Bacillales</taxon>
        <taxon>Bacillaceae</taxon>
        <taxon>Priestia</taxon>
    </lineage>
</organism>
<gene>
    <name evidence="1" type="ORF">BEH_02215</name>
</gene>